<dbReference type="AlphaFoldDB" id="A0A2N1PMZ3"/>
<dbReference type="Gene3D" id="3.10.310.30">
    <property type="match status" value="1"/>
</dbReference>
<dbReference type="InterPro" id="IPR003156">
    <property type="entry name" value="DHHA1_dom"/>
</dbReference>
<reference evidence="3 4" key="1">
    <citation type="journal article" date="2017" name="ISME J.">
        <title>Potential for microbial H2 and metal transformations associated with novel bacteria and archaea in deep terrestrial subsurface sediments.</title>
        <authorList>
            <person name="Hernsdorf A.W."/>
            <person name="Amano Y."/>
            <person name="Miyakawa K."/>
            <person name="Ise K."/>
            <person name="Suzuki Y."/>
            <person name="Anantharaman K."/>
            <person name="Probst A."/>
            <person name="Burstein D."/>
            <person name="Thomas B.C."/>
            <person name="Banfield J.F."/>
        </authorList>
    </citation>
    <scope>NUCLEOTIDE SEQUENCE [LARGE SCALE GENOMIC DNA]</scope>
    <source>
        <strain evidence="3">HGW-Wallbacteria-1</strain>
    </source>
</reference>
<feature type="domain" description="DDH" evidence="1">
    <location>
        <begin position="52"/>
        <end position="193"/>
    </location>
</feature>
<evidence type="ECO:0000259" key="2">
    <source>
        <dbReference type="Pfam" id="PF02272"/>
    </source>
</evidence>
<dbReference type="InterPro" id="IPR001667">
    <property type="entry name" value="DDH_dom"/>
</dbReference>
<dbReference type="PANTHER" id="PTHR47618:SF1">
    <property type="entry name" value="BIFUNCTIONAL OLIGORIBONUCLEASE AND PAP PHOSPHATASE NRNA"/>
    <property type="match status" value="1"/>
</dbReference>
<comment type="caution">
    <text evidence="3">The sequence shown here is derived from an EMBL/GenBank/DDBJ whole genome shotgun (WGS) entry which is preliminary data.</text>
</comment>
<organism evidence="3 4">
    <name type="scientific">Candidatus Wallbacteria bacterium HGW-Wallbacteria-1</name>
    <dbReference type="NCBI Taxonomy" id="2013854"/>
    <lineage>
        <taxon>Bacteria</taxon>
        <taxon>Candidatus Walliibacteriota</taxon>
    </lineage>
</organism>
<name>A0A2N1PMZ3_9BACT</name>
<dbReference type="InterPro" id="IPR051319">
    <property type="entry name" value="Oligoribo/pAp-PDE_c-di-AMP_PDE"/>
</dbReference>
<dbReference type="Pfam" id="PF01368">
    <property type="entry name" value="DHH"/>
    <property type="match status" value="1"/>
</dbReference>
<proteinExistence type="predicted"/>
<dbReference type="EMBL" id="PGXC01000014">
    <property type="protein sequence ID" value="PKK89642.1"/>
    <property type="molecule type" value="Genomic_DNA"/>
</dbReference>
<dbReference type="SUPFAM" id="SSF64182">
    <property type="entry name" value="DHH phosphoesterases"/>
    <property type="match status" value="1"/>
</dbReference>
<gene>
    <name evidence="3" type="ORF">CVV64_13270</name>
</gene>
<dbReference type="PANTHER" id="PTHR47618">
    <property type="entry name" value="BIFUNCTIONAL OLIGORIBONUCLEASE AND PAP PHOSPHATASE NRNA"/>
    <property type="match status" value="1"/>
</dbReference>
<feature type="domain" description="DHHA1" evidence="2">
    <location>
        <begin position="260"/>
        <end position="347"/>
    </location>
</feature>
<evidence type="ECO:0000313" key="4">
    <source>
        <dbReference type="Proteomes" id="UP000233256"/>
    </source>
</evidence>
<evidence type="ECO:0000313" key="3">
    <source>
        <dbReference type="EMBL" id="PKK89642.1"/>
    </source>
</evidence>
<evidence type="ECO:0000259" key="1">
    <source>
        <dbReference type="Pfam" id="PF01368"/>
    </source>
</evidence>
<dbReference type="Proteomes" id="UP000233256">
    <property type="component" value="Unassembled WGS sequence"/>
</dbReference>
<dbReference type="GO" id="GO:0003676">
    <property type="term" value="F:nucleic acid binding"/>
    <property type="evidence" value="ECO:0007669"/>
    <property type="project" value="InterPro"/>
</dbReference>
<protein>
    <submittedName>
        <fullName evidence="3">Recombinase RecJ</fullName>
    </submittedName>
</protein>
<dbReference type="Pfam" id="PF02272">
    <property type="entry name" value="DHHA1"/>
    <property type="match status" value="1"/>
</dbReference>
<dbReference type="Gene3D" id="3.90.1640.10">
    <property type="entry name" value="inorganic pyrophosphatase (n-terminal core)"/>
    <property type="match status" value="1"/>
</dbReference>
<dbReference type="InterPro" id="IPR038763">
    <property type="entry name" value="DHH_sf"/>
</dbReference>
<accession>A0A2N1PMZ3</accession>
<sequence>MIFRRAHHVYYYLDIIYNAGTNKFVISQEFTVNSFARQKILSLIDSLGGTGRVFVQTHDFPDPDALASAFALQKLFKARGLNSTICFEGFMERGALKEMCSHLGIEAFRSDEVSMVEKDRVVIVDGCKHNRNVTDLPGEEVAVIDHHEVERPEDVSYCDIRPNYGSTSTIIYDYYLSMDEIPDRNSATAMMIGLLTDTAHLSRGCCREDVEAFAGLWNLADMDYVRHCTSNNLSLEDLSFISDSIGKLKTHENFGFIYLENSCARNLLGIMGDFFLGMKELDFVVLASRHERGISLSARSELRKWNAASIVRTALQGRGSGGGHADMAGGFIPGEVSEDELFNSLKSALFSLNF</sequence>